<dbReference type="SUPFAM" id="SSF52242">
    <property type="entry name" value="Cobalamin (vitamin B12)-binding domain"/>
    <property type="match status" value="1"/>
</dbReference>
<dbReference type="Gene3D" id="3.40.50.280">
    <property type="entry name" value="Cobalamin-binding domain"/>
    <property type="match status" value="1"/>
</dbReference>
<evidence type="ECO:0000256" key="1">
    <source>
        <dbReference type="SAM" id="MobiDB-lite"/>
    </source>
</evidence>
<dbReference type="STRING" id="69960.SAMN05421720_10380"/>
<accession>A0A1G6ZXN6</accession>
<organism evidence="3 4">
    <name type="scientific">Rhodospira trueperi</name>
    <dbReference type="NCBI Taxonomy" id="69960"/>
    <lineage>
        <taxon>Bacteria</taxon>
        <taxon>Pseudomonadati</taxon>
        <taxon>Pseudomonadota</taxon>
        <taxon>Alphaproteobacteria</taxon>
        <taxon>Rhodospirillales</taxon>
        <taxon>Rhodospirillaceae</taxon>
        <taxon>Rhodospira</taxon>
    </lineage>
</organism>
<dbReference type="Proteomes" id="UP000199412">
    <property type="component" value="Unassembled WGS sequence"/>
</dbReference>
<name>A0A1G6ZXN6_9PROT</name>
<sequence>MAESRRLDVNGLEIAHTTIGPDRDWPRQRSPGAGPWGKRGCADPEGEEGVGGASIGTPTDPFPAQTVGRSSSGWCPRPYTTPQETHTAPWRGKPASGAREDRALASVIEGDIIPRLVLAHREVQRGPHRGMPHGPLRGDRRIPAAIGAWDAGIRAHGCQHADDSPTANDIEAFAQFILNDDMGLALAVAESWLARGASFEDICADLLQPAACVLEAYCAGDACDFADLTLGLGRLQWVLHDLDRMCGADDRLYGLDRRILLVAAPGEGHTFGVSMLSAVFHRAGWDVTDALVVDSADELIGFVGDTSYPVVGLWVGARGCLAGLRNTIDALRRTSINPNLRVLVAGPRFRGDTLDEGGHGADALAATAPAAVLRAERLLDASLEHN</sequence>
<dbReference type="AlphaFoldDB" id="A0A1G6ZXN6"/>
<dbReference type="GO" id="GO:0046872">
    <property type="term" value="F:metal ion binding"/>
    <property type="evidence" value="ECO:0007669"/>
    <property type="project" value="InterPro"/>
</dbReference>
<evidence type="ECO:0000313" key="3">
    <source>
        <dbReference type="EMBL" id="SDE07143.1"/>
    </source>
</evidence>
<gene>
    <name evidence="3" type="ORF">SAMN05421720_10380</name>
</gene>
<keyword evidence="4" id="KW-1185">Reference proteome</keyword>
<evidence type="ECO:0000313" key="4">
    <source>
        <dbReference type="Proteomes" id="UP000199412"/>
    </source>
</evidence>
<proteinExistence type="predicted"/>
<protein>
    <submittedName>
        <fullName evidence="3">B12 binding domain-containing protein</fullName>
    </submittedName>
</protein>
<dbReference type="EMBL" id="FNAP01000003">
    <property type="protein sequence ID" value="SDE07143.1"/>
    <property type="molecule type" value="Genomic_DNA"/>
</dbReference>
<dbReference type="InterPro" id="IPR036724">
    <property type="entry name" value="Cobalamin-bd_sf"/>
</dbReference>
<dbReference type="InterPro" id="IPR006158">
    <property type="entry name" value="Cobalamin-bd"/>
</dbReference>
<dbReference type="PROSITE" id="PS51332">
    <property type="entry name" value="B12_BINDING"/>
    <property type="match status" value="1"/>
</dbReference>
<feature type="region of interest" description="Disordered" evidence="1">
    <location>
        <begin position="14"/>
        <end position="97"/>
    </location>
</feature>
<reference evidence="3 4" key="1">
    <citation type="submission" date="2016-10" db="EMBL/GenBank/DDBJ databases">
        <authorList>
            <person name="de Groot N.N."/>
        </authorList>
    </citation>
    <scope>NUCLEOTIDE SEQUENCE [LARGE SCALE GENOMIC DNA]</scope>
    <source>
        <strain evidence="3 4">ATCC 700224</strain>
    </source>
</reference>
<dbReference type="OrthoDB" id="5498228at2"/>
<evidence type="ECO:0000259" key="2">
    <source>
        <dbReference type="PROSITE" id="PS51332"/>
    </source>
</evidence>
<feature type="domain" description="B12-binding" evidence="2">
    <location>
        <begin position="256"/>
        <end position="386"/>
    </location>
</feature>
<dbReference type="Pfam" id="PF02310">
    <property type="entry name" value="B12-binding"/>
    <property type="match status" value="1"/>
</dbReference>
<dbReference type="GO" id="GO:0031419">
    <property type="term" value="F:cobalamin binding"/>
    <property type="evidence" value="ECO:0007669"/>
    <property type="project" value="InterPro"/>
</dbReference>